<evidence type="ECO:0000313" key="2">
    <source>
        <dbReference type="Proteomes" id="UP000606786"/>
    </source>
</evidence>
<feature type="non-terminal residue" evidence="1">
    <location>
        <position position="59"/>
    </location>
</feature>
<dbReference type="AlphaFoldDB" id="A0A811ULN7"/>
<gene>
    <name evidence="1" type="ORF">CCAP1982_LOCUS8236</name>
</gene>
<comment type="caution">
    <text evidence="1">The sequence shown here is derived from an EMBL/GenBank/DDBJ whole genome shotgun (WGS) entry which is preliminary data.</text>
</comment>
<name>A0A811ULN7_CERCA</name>
<protein>
    <submittedName>
        <fullName evidence="1">(Mediterranean fruit fly) hypothetical protein</fullName>
    </submittedName>
</protein>
<reference evidence="1" key="1">
    <citation type="submission" date="2020-11" db="EMBL/GenBank/DDBJ databases">
        <authorList>
            <person name="Whitehead M."/>
        </authorList>
    </citation>
    <scope>NUCLEOTIDE SEQUENCE</scope>
    <source>
        <strain evidence="1">EGII</strain>
    </source>
</reference>
<sequence>MHNGAGQQSSITAAAVIYKRHKQKRTEQHRGVRCAEQSLRADQPGTKRCRNNYWCWPLA</sequence>
<evidence type="ECO:0000313" key="1">
    <source>
        <dbReference type="EMBL" id="CAD6999710.1"/>
    </source>
</evidence>
<proteinExistence type="predicted"/>
<keyword evidence="2" id="KW-1185">Reference proteome</keyword>
<organism evidence="1 2">
    <name type="scientific">Ceratitis capitata</name>
    <name type="common">Mediterranean fruit fly</name>
    <name type="synonym">Tephritis capitata</name>
    <dbReference type="NCBI Taxonomy" id="7213"/>
    <lineage>
        <taxon>Eukaryota</taxon>
        <taxon>Metazoa</taxon>
        <taxon>Ecdysozoa</taxon>
        <taxon>Arthropoda</taxon>
        <taxon>Hexapoda</taxon>
        <taxon>Insecta</taxon>
        <taxon>Pterygota</taxon>
        <taxon>Neoptera</taxon>
        <taxon>Endopterygota</taxon>
        <taxon>Diptera</taxon>
        <taxon>Brachycera</taxon>
        <taxon>Muscomorpha</taxon>
        <taxon>Tephritoidea</taxon>
        <taxon>Tephritidae</taxon>
        <taxon>Ceratitis</taxon>
        <taxon>Ceratitis</taxon>
    </lineage>
</organism>
<dbReference type="EMBL" id="CAJHJT010000012">
    <property type="protein sequence ID" value="CAD6999710.1"/>
    <property type="molecule type" value="Genomic_DNA"/>
</dbReference>
<accession>A0A811ULN7</accession>
<dbReference type="Proteomes" id="UP000606786">
    <property type="component" value="Unassembled WGS sequence"/>
</dbReference>